<evidence type="ECO:0000256" key="3">
    <source>
        <dbReference type="ARBA" id="ARBA00023163"/>
    </source>
</evidence>
<dbReference type="AlphaFoldDB" id="A0A1H1S3E7"/>
<protein>
    <submittedName>
        <fullName evidence="6">DNA-binding transcriptional regulator, AcrR family</fullName>
    </submittedName>
</protein>
<name>A0A1H1S3E7_9MICO</name>
<feature type="DNA-binding region" description="H-T-H motif" evidence="4">
    <location>
        <begin position="44"/>
        <end position="63"/>
    </location>
</feature>
<dbReference type="PANTHER" id="PTHR30055">
    <property type="entry name" value="HTH-TYPE TRANSCRIPTIONAL REGULATOR RUTR"/>
    <property type="match status" value="1"/>
</dbReference>
<dbReference type="InterPro" id="IPR041347">
    <property type="entry name" value="MftR_C"/>
</dbReference>
<dbReference type="Gene3D" id="1.10.10.60">
    <property type="entry name" value="Homeodomain-like"/>
    <property type="match status" value="1"/>
</dbReference>
<dbReference type="InterPro" id="IPR023772">
    <property type="entry name" value="DNA-bd_HTH_TetR-type_CS"/>
</dbReference>
<evidence type="ECO:0000256" key="4">
    <source>
        <dbReference type="PROSITE-ProRule" id="PRU00335"/>
    </source>
</evidence>
<gene>
    <name evidence="6" type="ORF">SAMN04489719_2291</name>
</gene>
<dbReference type="GO" id="GO:0000976">
    <property type="term" value="F:transcription cis-regulatory region binding"/>
    <property type="evidence" value="ECO:0007669"/>
    <property type="project" value="TreeGrafter"/>
</dbReference>
<keyword evidence="1" id="KW-0805">Transcription regulation</keyword>
<evidence type="ECO:0000256" key="2">
    <source>
        <dbReference type="ARBA" id="ARBA00023125"/>
    </source>
</evidence>
<reference evidence="7" key="1">
    <citation type="submission" date="2016-10" db="EMBL/GenBank/DDBJ databases">
        <authorList>
            <person name="Varghese N."/>
            <person name="Submissions S."/>
        </authorList>
    </citation>
    <scope>NUCLEOTIDE SEQUENCE [LARGE SCALE GENOMIC DNA]</scope>
    <source>
        <strain evidence="7">DSM 22965</strain>
    </source>
</reference>
<dbReference type="PROSITE" id="PS01081">
    <property type="entry name" value="HTH_TETR_1"/>
    <property type="match status" value="1"/>
</dbReference>
<dbReference type="RefSeq" id="WP_092667120.1">
    <property type="nucleotide sequence ID" value="NZ_LT629734.1"/>
</dbReference>
<evidence type="ECO:0000313" key="7">
    <source>
        <dbReference type="Proteomes" id="UP000199649"/>
    </source>
</evidence>
<accession>A0A1H1S3E7</accession>
<proteinExistence type="predicted"/>
<dbReference type="PROSITE" id="PS50977">
    <property type="entry name" value="HTH_TETR_2"/>
    <property type="match status" value="1"/>
</dbReference>
<dbReference type="Pfam" id="PF17754">
    <property type="entry name" value="TetR_C_14"/>
    <property type="match status" value="1"/>
</dbReference>
<organism evidence="6 7">
    <name type="scientific">Agrococcus carbonis</name>
    <dbReference type="NCBI Taxonomy" id="684552"/>
    <lineage>
        <taxon>Bacteria</taxon>
        <taxon>Bacillati</taxon>
        <taxon>Actinomycetota</taxon>
        <taxon>Actinomycetes</taxon>
        <taxon>Micrococcales</taxon>
        <taxon>Microbacteriaceae</taxon>
        <taxon>Agrococcus</taxon>
    </lineage>
</organism>
<sequence>MPETSTPDEHPRPGLRERKKALTHRTIADAAFDLTIEHGLEGVTIDQIADRAFVSPRTVSNYFTSKEAAIIAARNNAPVELLHGLEERPADETPLRSLRSVMTTAIRAWGKEQLEALKAKEELIMRYPALLPHRMAQYDELEDAIRIAIAERTGTDAETAPYPRLIAGAASTAVKTAIRVWDTTGGDAGAIADLVDEAFDELEAGLSPDVA</sequence>
<keyword evidence="7" id="KW-1185">Reference proteome</keyword>
<dbReference type="Proteomes" id="UP000199649">
    <property type="component" value="Chromosome I"/>
</dbReference>
<dbReference type="EMBL" id="LT629734">
    <property type="protein sequence ID" value="SDS42527.1"/>
    <property type="molecule type" value="Genomic_DNA"/>
</dbReference>
<dbReference type="SUPFAM" id="SSF46689">
    <property type="entry name" value="Homeodomain-like"/>
    <property type="match status" value="1"/>
</dbReference>
<dbReference type="GO" id="GO:0003700">
    <property type="term" value="F:DNA-binding transcription factor activity"/>
    <property type="evidence" value="ECO:0007669"/>
    <property type="project" value="TreeGrafter"/>
</dbReference>
<dbReference type="InterPro" id="IPR009057">
    <property type="entry name" value="Homeodomain-like_sf"/>
</dbReference>
<keyword evidence="3" id="KW-0804">Transcription</keyword>
<dbReference type="OrthoDB" id="8688418at2"/>
<dbReference type="PANTHER" id="PTHR30055:SF238">
    <property type="entry name" value="MYCOFACTOCIN BIOSYNTHESIS TRANSCRIPTIONAL REGULATOR MFTR-RELATED"/>
    <property type="match status" value="1"/>
</dbReference>
<feature type="domain" description="HTH tetR-type" evidence="5">
    <location>
        <begin position="21"/>
        <end position="81"/>
    </location>
</feature>
<keyword evidence="2 4" id="KW-0238">DNA-binding</keyword>
<dbReference type="InterPro" id="IPR001647">
    <property type="entry name" value="HTH_TetR"/>
</dbReference>
<dbReference type="Pfam" id="PF00440">
    <property type="entry name" value="TetR_N"/>
    <property type="match status" value="1"/>
</dbReference>
<evidence type="ECO:0000313" key="6">
    <source>
        <dbReference type="EMBL" id="SDS42527.1"/>
    </source>
</evidence>
<dbReference type="Gene3D" id="1.10.357.10">
    <property type="entry name" value="Tetracycline Repressor, domain 2"/>
    <property type="match status" value="1"/>
</dbReference>
<evidence type="ECO:0000259" key="5">
    <source>
        <dbReference type="PROSITE" id="PS50977"/>
    </source>
</evidence>
<evidence type="ECO:0000256" key="1">
    <source>
        <dbReference type="ARBA" id="ARBA00023015"/>
    </source>
</evidence>
<dbReference type="InterPro" id="IPR050109">
    <property type="entry name" value="HTH-type_TetR-like_transc_reg"/>
</dbReference>